<name>A0A1F4WGJ1_UNCKA</name>
<proteinExistence type="predicted"/>
<organism evidence="2 3">
    <name type="scientific">candidate division WWE3 bacterium RIFOXYC1_FULL_39_7</name>
    <dbReference type="NCBI Taxonomy" id="1802643"/>
    <lineage>
        <taxon>Bacteria</taxon>
        <taxon>Katanobacteria</taxon>
    </lineage>
</organism>
<dbReference type="EMBL" id="MEWA01000039">
    <property type="protein sequence ID" value="OGC68567.1"/>
    <property type="molecule type" value="Genomic_DNA"/>
</dbReference>
<sequence length="111" mass="12777">MEPTLNKDKLISLIESLNYDSPVIDEIKVFINSYNGTNINDLNMLVFAIVTFIMGVQEMEVRAEGFDSMEYENALFQDKLAEMKRQYEILNSGKLPKEPFTPHKGKPQQTE</sequence>
<reference evidence="2 3" key="1">
    <citation type="journal article" date="2016" name="Nat. Commun.">
        <title>Thousands of microbial genomes shed light on interconnected biogeochemical processes in an aquifer system.</title>
        <authorList>
            <person name="Anantharaman K."/>
            <person name="Brown C.T."/>
            <person name="Hug L.A."/>
            <person name="Sharon I."/>
            <person name="Castelle C.J."/>
            <person name="Probst A.J."/>
            <person name="Thomas B.C."/>
            <person name="Singh A."/>
            <person name="Wilkins M.J."/>
            <person name="Karaoz U."/>
            <person name="Brodie E.L."/>
            <person name="Williams K.H."/>
            <person name="Hubbard S.S."/>
            <person name="Banfield J.F."/>
        </authorList>
    </citation>
    <scope>NUCLEOTIDE SEQUENCE [LARGE SCALE GENOMIC DNA]</scope>
</reference>
<gene>
    <name evidence="2" type="ORF">A2415_05500</name>
</gene>
<feature type="region of interest" description="Disordered" evidence="1">
    <location>
        <begin position="92"/>
        <end position="111"/>
    </location>
</feature>
<accession>A0A1F4WGJ1</accession>
<dbReference type="Proteomes" id="UP000179113">
    <property type="component" value="Unassembled WGS sequence"/>
</dbReference>
<evidence type="ECO:0000313" key="2">
    <source>
        <dbReference type="EMBL" id="OGC68567.1"/>
    </source>
</evidence>
<protein>
    <submittedName>
        <fullName evidence="2">Uncharacterized protein</fullName>
    </submittedName>
</protein>
<comment type="caution">
    <text evidence="2">The sequence shown here is derived from an EMBL/GenBank/DDBJ whole genome shotgun (WGS) entry which is preliminary data.</text>
</comment>
<evidence type="ECO:0000256" key="1">
    <source>
        <dbReference type="SAM" id="MobiDB-lite"/>
    </source>
</evidence>
<evidence type="ECO:0000313" key="3">
    <source>
        <dbReference type="Proteomes" id="UP000179113"/>
    </source>
</evidence>
<dbReference type="AlphaFoldDB" id="A0A1F4WGJ1"/>